<keyword evidence="5" id="KW-0342">GTP-binding</keyword>
<gene>
    <name evidence="9" type="ORF">DICVIV_12451</name>
</gene>
<dbReference type="GO" id="GO:0003743">
    <property type="term" value="F:translation initiation factor activity"/>
    <property type="evidence" value="ECO:0007669"/>
    <property type="project" value="UniProtKB-KW"/>
</dbReference>
<name>A0A0D8XD39_DICVI</name>
<evidence type="ECO:0000256" key="7">
    <source>
        <dbReference type="SAM" id="Phobius"/>
    </source>
</evidence>
<dbReference type="FunFam" id="3.40.50.300:FF:000019">
    <property type="entry name" value="Translation initiation factor IF-2"/>
    <property type="match status" value="1"/>
</dbReference>
<dbReference type="Gene3D" id="3.40.50.300">
    <property type="entry name" value="P-loop containing nucleotide triphosphate hydrolases"/>
    <property type="match status" value="1"/>
</dbReference>
<dbReference type="PROSITE" id="PS51722">
    <property type="entry name" value="G_TR_2"/>
    <property type="match status" value="1"/>
</dbReference>
<keyword evidence="7" id="KW-1133">Transmembrane helix</keyword>
<evidence type="ECO:0000256" key="2">
    <source>
        <dbReference type="ARBA" id="ARBA00022540"/>
    </source>
</evidence>
<keyword evidence="3" id="KW-0547">Nucleotide-binding</keyword>
<keyword evidence="7" id="KW-0472">Membrane</keyword>
<dbReference type="STRING" id="29172.A0A0D8XD39"/>
<feature type="transmembrane region" description="Helical" evidence="7">
    <location>
        <begin position="282"/>
        <end position="301"/>
    </location>
</feature>
<evidence type="ECO:0000313" key="10">
    <source>
        <dbReference type="Proteomes" id="UP000053766"/>
    </source>
</evidence>
<organism evidence="9 10">
    <name type="scientific">Dictyocaulus viviparus</name>
    <name type="common">Bovine lungworm</name>
    <dbReference type="NCBI Taxonomy" id="29172"/>
    <lineage>
        <taxon>Eukaryota</taxon>
        <taxon>Metazoa</taxon>
        <taxon>Ecdysozoa</taxon>
        <taxon>Nematoda</taxon>
        <taxon>Chromadorea</taxon>
        <taxon>Rhabditida</taxon>
        <taxon>Rhabditina</taxon>
        <taxon>Rhabditomorpha</taxon>
        <taxon>Strongyloidea</taxon>
        <taxon>Metastrongylidae</taxon>
        <taxon>Dictyocaulus</taxon>
    </lineage>
</organism>
<protein>
    <submittedName>
        <fullName evidence="9">GTP-binding domain protein</fullName>
    </submittedName>
</protein>
<evidence type="ECO:0000256" key="3">
    <source>
        <dbReference type="ARBA" id="ARBA00022741"/>
    </source>
</evidence>
<dbReference type="InterPro" id="IPR000795">
    <property type="entry name" value="T_Tr_GTP-bd_dom"/>
</dbReference>
<dbReference type="NCBIfam" id="TIGR00231">
    <property type="entry name" value="small_GTP"/>
    <property type="match status" value="1"/>
</dbReference>
<reference evidence="10" key="2">
    <citation type="journal article" date="2016" name="Sci. Rep.">
        <title>Dictyocaulus viviparus genome, variome and transcriptome elucidate lungworm biology and support future intervention.</title>
        <authorList>
            <person name="McNulty S.N."/>
            <person name="Strube C."/>
            <person name="Rosa B.A."/>
            <person name="Martin J.C."/>
            <person name="Tyagi R."/>
            <person name="Choi Y.J."/>
            <person name="Wang Q."/>
            <person name="Hallsworth Pepin K."/>
            <person name="Zhang X."/>
            <person name="Ozersky P."/>
            <person name="Wilson R.K."/>
            <person name="Sternberg P.W."/>
            <person name="Gasser R.B."/>
            <person name="Mitreva M."/>
        </authorList>
    </citation>
    <scope>NUCLEOTIDE SEQUENCE [LARGE SCALE GENOMIC DNA]</scope>
    <source>
        <strain evidence="10">HannoverDv2000</strain>
    </source>
</reference>
<dbReference type="GO" id="GO:0005737">
    <property type="term" value="C:cytoplasm"/>
    <property type="evidence" value="ECO:0007669"/>
    <property type="project" value="TreeGrafter"/>
</dbReference>
<dbReference type="InterPro" id="IPR005225">
    <property type="entry name" value="Small_GTP-bd"/>
</dbReference>
<keyword evidence="10" id="KW-1185">Reference proteome</keyword>
<dbReference type="EMBL" id="KN716795">
    <property type="protein sequence ID" value="KJH41574.1"/>
    <property type="molecule type" value="Genomic_DNA"/>
</dbReference>
<dbReference type="InterPro" id="IPR015760">
    <property type="entry name" value="TIF_IF2"/>
</dbReference>
<dbReference type="SUPFAM" id="SSF52540">
    <property type="entry name" value="P-loop containing nucleoside triphosphate hydrolases"/>
    <property type="match status" value="1"/>
</dbReference>
<dbReference type="InterPro" id="IPR027417">
    <property type="entry name" value="P-loop_NTPase"/>
</dbReference>
<dbReference type="AlphaFoldDB" id="A0A0D8XD39"/>
<evidence type="ECO:0000259" key="8">
    <source>
        <dbReference type="PROSITE" id="PS51722"/>
    </source>
</evidence>
<evidence type="ECO:0000256" key="6">
    <source>
        <dbReference type="SAM" id="MobiDB-lite"/>
    </source>
</evidence>
<dbReference type="CDD" id="cd01887">
    <property type="entry name" value="IF2_eIF5B"/>
    <property type="match status" value="1"/>
</dbReference>
<evidence type="ECO:0000256" key="4">
    <source>
        <dbReference type="ARBA" id="ARBA00022917"/>
    </source>
</evidence>
<dbReference type="Pfam" id="PF00009">
    <property type="entry name" value="GTP_EFTU"/>
    <property type="match status" value="1"/>
</dbReference>
<keyword evidence="7" id="KW-0812">Transmembrane</keyword>
<evidence type="ECO:0000256" key="5">
    <source>
        <dbReference type="ARBA" id="ARBA00023134"/>
    </source>
</evidence>
<evidence type="ECO:0000313" key="9">
    <source>
        <dbReference type="EMBL" id="KJH41574.1"/>
    </source>
</evidence>
<dbReference type="PANTHER" id="PTHR43381">
    <property type="entry name" value="TRANSLATION INITIATION FACTOR IF-2-RELATED"/>
    <property type="match status" value="1"/>
</dbReference>
<dbReference type="PANTHER" id="PTHR43381:SF20">
    <property type="entry name" value="TRANSLATION INITIATION FACTOR IF-2, MITOCHONDRIAL"/>
    <property type="match status" value="1"/>
</dbReference>
<feature type="region of interest" description="Disordered" evidence="6">
    <location>
        <begin position="102"/>
        <end position="123"/>
    </location>
</feature>
<dbReference type="Proteomes" id="UP000053766">
    <property type="component" value="Unassembled WGS sequence"/>
</dbReference>
<feature type="domain" description="Tr-type G" evidence="8">
    <location>
        <begin position="125"/>
        <end position="298"/>
    </location>
</feature>
<sequence length="310" mass="33679">MIVSTKRLYANKNKRGKRKFVEPAIVKSVKSVKPVVDVHIDMTAKEISAALGVDMEEVVEFLVERDKANFDLVALDKPLLYDDILNVAAYFNVKPRLVSRVKKKNASDSDDVSPQCPPDPSECVERPPVVTLMGHVDHGKTTLLDALRKSQIVATEFGGITQHIGAFSVDLGGRRVTFLDTPGHAAFAAMRSRGAKGADIVVLVVAADDGVKEQTVQSIKFAQSAGVPIVVAVNKCDKPNADPIRAKKSLLQHNVVVEELGGDIQCVEVSALYSKNLLALQALYFLYFAFISSICVPYSFMKLGGIVITI</sequence>
<keyword evidence="2" id="KW-0396">Initiation factor</keyword>
<evidence type="ECO:0000256" key="1">
    <source>
        <dbReference type="ARBA" id="ARBA00007733"/>
    </source>
</evidence>
<comment type="similarity">
    <text evidence="1">Belongs to the TRAFAC class translation factor GTPase superfamily. Classic translation factor GTPase family. IF-2 subfamily.</text>
</comment>
<dbReference type="GO" id="GO:0005525">
    <property type="term" value="F:GTP binding"/>
    <property type="evidence" value="ECO:0007669"/>
    <property type="project" value="UniProtKB-KW"/>
</dbReference>
<accession>A0A0D8XD39</accession>
<keyword evidence="4" id="KW-0648">Protein biosynthesis</keyword>
<proteinExistence type="inferred from homology"/>
<reference evidence="9 10" key="1">
    <citation type="submission" date="2013-11" db="EMBL/GenBank/DDBJ databases">
        <title>Draft genome of the bovine lungworm Dictyocaulus viviparus.</title>
        <authorList>
            <person name="Mitreva M."/>
        </authorList>
    </citation>
    <scope>NUCLEOTIDE SEQUENCE [LARGE SCALE GENOMIC DNA]</scope>
    <source>
        <strain evidence="9 10">HannoverDv2000</strain>
    </source>
</reference>
<dbReference type="OrthoDB" id="361630at2759"/>
<dbReference type="GO" id="GO:0003924">
    <property type="term" value="F:GTPase activity"/>
    <property type="evidence" value="ECO:0007669"/>
    <property type="project" value="InterPro"/>
</dbReference>